<dbReference type="AlphaFoldDB" id="A0A0G4IUK3"/>
<feature type="region of interest" description="Disordered" evidence="1">
    <location>
        <begin position="47"/>
        <end position="189"/>
    </location>
</feature>
<geneLocation type="mitochondrion" evidence="3"/>
<reference evidence="2 4" key="1">
    <citation type="submission" date="2015-02" db="EMBL/GenBank/DDBJ databases">
        <authorList>
            <person name="Chooi Y.-H."/>
        </authorList>
    </citation>
    <scope>NUCLEOTIDE SEQUENCE [LARGE SCALE GENOMIC DNA]</scope>
    <source>
        <strain evidence="2">E3</strain>
    </source>
</reference>
<evidence type="ECO:0000256" key="1">
    <source>
        <dbReference type="SAM" id="MobiDB-lite"/>
    </source>
</evidence>
<evidence type="ECO:0000313" key="5">
    <source>
        <dbReference type="Proteomes" id="UP000290189"/>
    </source>
</evidence>
<dbReference type="Proteomes" id="UP000039324">
    <property type="component" value="Unassembled WGS sequence"/>
</dbReference>
<proteinExistence type="predicted"/>
<keyword evidence="3" id="KW-0496">Mitochondrion</keyword>
<gene>
    <name evidence="2" type="ORF">PBRA_007031</name>
    <name evidence="3" type="ORF">PLBR_LOCUS206</name>
</gene>
<dbReference type="Proteomes" id="UP000290189">
    <property type="component" value="Unassembled WGS sequence"/>
</dbReference>
<name>A0A0G4IUK3_PLABS</name>
<keyword evidence="4" id="KW-1185">Reference proteome</keyword>
<evidence type="ECO:0000313" key="4">
    <source>
        <dbReference type="Proteomes" id="UP000039324"/>
    </source>
</evidence>
<dbReference type="EMBL" id="OVEO01000001">
    <property type="protein sequence ID" value="SPQ92991.1"/>
    <property type="molecule type" value="Genomic_DNA"/>
</dbReference>
<evidence type="ECO:0000313" key="3">
    <source>
        <dbReference type="EMBL" id="SPQ92991.1"/>
    </source>
</evidence>
<accession>A0A0G4IUK3</accession>
<sequence>MMRLSLFNAGLLRQYEDVSCAKPGQQIPAEHAPCYDRIPIRGLDESTEVVHRPPPPFHGTRNHPVQGRDVPGHPEIITTISGKRKEASPVVSEMDPAAPPDQARRQEESEEPAGGRLSEPSAQRVETAVPQADIAGGHPTSGDAATQPTIARDERQESLAVGGSGGGTVVSLDATTDLLAPVDAPGTAG</sequence>
<dbReference type="EMBL" id="CDSF01000088">
    <property type="protein sequence ID" value="CEO98917.1"/>
    <property type="molecule type" value="Genomic_DNA"/>
</dbReference>
<reference evidence="3 5" key="2">
    <citation type="submission" date="2018-03" db="EMBL/GenBank/DDBJ databases">
        <authorList>
            <person name="Fogelqvist J."/>
        </authorList>
    </citation>
    <scope>NUCLEOTIDE SEQUENCE [LARGE SCALE GENOMIC DNA]</scope>
</reference>
<protein>
    <submittedName>
        <fullName evidence="2">Uncharacterized protein</fullName>
    </submittedName>
</protein>
<organism evidence="2 4">
    <name type="scientific">Plasmodiophora brassicae</name>
    <name type="common">Clubroot disease agent</name>
    <dbReference type="NCBI Taxonomy" id="37360"/>
    <lineage>
        <taxon>Eukaryota</taxon>
        <taxon>Sar</taxon>
        <taxon>Rhizaria</taxon>
        <taxon>Endomyxa</taxon>
        <taxon>Phytomyxea</taxon>
        <taxon>Plasmodiophorida</taxon>
        <taxon>Plasmodiophoridae</taxon>
        <taxon>Plasmodiophora</taxon>
    </lineage>
</organism>
<evidence type="ECO:0000313" key="2">
    <source>
        <dbReference type="EMBL" id="CEO98917.1"/>
    </source>
</evidence>